<dbReference type="Gramene" id="PRQ41034">
    <property type="protein sequence ID" value="PRQ41034"/>
    <property type="gene ID" value="RchiOBHm_Chr4g0442601"/>
</dbReference>
<reference evidence="2 3" key="1">
    <citation type="journal article" date="2018" name="Nat. Genet.">
        <title>The Rosa genome provides new insights in the design of modern roses.</title>
        <authorList>
            <person name="Bendahmane M."/>
        </authorList>
    </citation>
    <scope>NUCLEOTIDE SEQUENCE [LARGE SCALE GENOMIC DNA]</scope>
    <source>
        <strain evidence="3">cv. Old Blush</strain>
    </source>
</reference>
<dbReference type="EMBL" id="PDCK01000042">
    <property type="protein sequence ID" value="PRQ41034.1"/>
    <property type="molecule type" value="Genomic_DNA"/>
</dbReference>
<proteinExistence type="predicted"/>
<name>A0A2P6R3P4_ROSCH</name>
<comment type="caution">
    <text evidence="2">The sequence shown here is derived from an EMBL/GenBank/DDBJ whole genome shotgun (WGS) entry which is preliminary data.</text>
</comment>
<evidence type="ECO:0000256" key="1">
    <source>
        <dbReference type="SAM" id="SignalP"/>
    </source>
</evidence>
<protein>
    <recommendedName>
        <fullName evidence="4">Secreted protein</fullName>
    </recommendedName>
</protein>
<gene>
    <name evidence="2" type="ORF">RchiOBHm_Chr4g0442601</name>
</gene>
<evidence type="ECO:0008006" key="4">
    <source>
        <dbReference type="Google" id="ProtNLM"/>
    </source>
</evidence>
<dbReference type="Proteomes" id="UP000238479">
    <property type="component" value="Chromosome 4"/>
</dbReference>
<keyword evidence="1" id="KW-0732">Signal</keyword>
<accession>A0A2P6R3P4</accession>
<evidence type="ECO:0000313" key="3">
    <source>
        <dbReference type="Proteomes" id="UP000238479"/>
    </source>
</evidence>
<keyword evidence="3" id="KW-1185">Reference proteome</keyword>
<feature type="signal peptide" evidence="1">
    <location>
        <begin position="1"/>
        <end position="21"/>
    </location>
</feature>
<dbReference type="AlphaFoldDB" id="A0A2P6R3P4"/>
<feature type="chain" id="PRO_5015111807" description="Secreted protein" evidence="1">
    <location>
        <begin position="22"/>
        <end position="86"/>
    </location>
</feature>
<organism evidence="2 3">
    <name type="scientific">Rosa chinensis</name>
    <name type="common">China rose</name>
    <dbReference type="NCBI Taxonomy" id="74649"/>
    <lineage>
        <taxon>Eukaryota</taxon>
        <taxon>Viridiplantae</taxon>
        <taxon>Streptophyta</taxon>
        <taxon>Embryophyta</taxon>
        <taxon>Tracheophyta</taxon>
        <taxon>Spermatophyta</taxon>
        <taxon>Magnoliopsida</taxon>
        <taxon>eudicotyledons</taxon>
        <taxon>Gunneridae</taxon>
        <taxon>Pentapetalae</taxon>
        <taxon>rosids</taxon>
        <taxon>fabids</taxon>
        <taxon>Rosales</taxon>
        <taxon>Rosaceae</taxon>
        <taxon>Rosoideae</taxon>
        <taxon>Rosoideae incertae sedis</taxon>
        <taxon>Rosa</taxon>
    </lineage>
</organism>
<sequence>MVALATSRLLILFLLALGSDGFVMVSDFGDTSADAGSATTVDDDDRVVSSVINRVVFGRDGVSIAWMAAWMKEPGDLIAPCAWFWS</sequence>
<evidence type="ECO:0000313" key="2">
    <source>
        <dbReference type="EMBL" id="PRQ41034.1"/>
    </source>
</evidence>